<dbReference type="Proteomes" id="UP000051574">
    <property type="component" value="Unassembled WGS sequence"/>
</dbReference>
<dbReference type="OrthoDB" id="7463644at2759"/>
<sequence length="135" mass="15600">MNTTYKIQAQNNTWSHSRKKRRELARSVISSHEMVNRNQDAAAKELYLVNRMESNEVLSCFDGESSGKRKCESSTQDLKRIKIEEKDIFLKCTISICVDSELIIEVNYLHGLGGKDACHQILQYLKNHLKFPHCI</sequence>
<organism evidence="1 2">
    <name type="scientific">Oryctes borbonicus</name>
    <dbReference type="NCBI Taxonomy" id="1629725"/>
    <lineage>
        <taxon>Eukaryota</taxon>
        <taxon>Metazoa</taxon>
        <taxon>Ecdysozoa</taxon>
        <taxon>Arthropoda</taxon>
        <taxon>Hexapoda</taxon>
        <taxon>Insecta</taxon>
        <taxon>Pterygota</taxon>
        <taxon>Neoptera</taxon>
        <taxon>Endopterygota</taxon>
        <taxon>Coleoptera</taxon>
        <taxon>Polyphaga</taxon>
        <taxon>Scarabaeiformia</taxon>
        <taxon>Scarabaeidae</taxon>
        <taxon>Dynastinae</taxon>
        <taxon>Oryctes</taxon>
    </lineage>
</organism>
<gene>
    <name evidence="1" type="ORF">AMK59_7064</name>
</gene>
<dbReference type="EMBL" id="LJIG01022723">
    <property type="protein sequence ID" value="KRT79050.1"/>
    <property type="molecule type" value="Genomic_DNA"/>
</dbReference>
<comment type="caution">
    <text evidence="1">The sequence shown here is derived from an EMBL/GenBank/DDBJ whole genome shotgun (WGS) entry which is preliminary data.</text>
</comment>
<accession>A0A0T6AVC0</accession>
<reference evidence="1 2" key="1">
    <citation type="submission" date="2015-09" db="EMBL/GenBank/DDBJ databases">
        <title>Draft genome of the scarab beetle Oryctes borbonicus.</title>
        <authorList>
            <person name="Meyer J.M."/>
            <person name="Markov G.V."/>
            <person name="Baskaran P."/>
            <person name="Herrmann M."/>
            <person name="Sommer R.J."/>
            <person name="Roedelsperger C."/>
        </authorList>
    </citation>
    <scope>NUCLEOTIDE SEQUENCE [LARGE SCALE GENOMIC DNA]</scope>
    <source>
        <strain evidence="1">OB123</strain>
        <tissue evidence="1">Whole animal</tissue>
    </source>
</reference>
<protein>
    <submittedName>
        <fullName evidence="1">Uncharacterized protein</fullName>
    </submittedName>
</protein>
<keyword evidence="2" id="KW-1185">Reference proteome</keyword>
<name>A0A0T6AVC0_9SCAR</name>
<proteinExistence type="predicted"/>
<dbReference type="AlphaFoldDB" id="A0A0T6AVC0"/>
<evidence type="ECO:0000313" key="1">
    <source>
        <dbReference type="EMBL" id="KRT79050.1"/>
    </source>
</evidence>
<evidence type="ECO:0000313" key="2">
    <source>
        <dbReference type="Proteomes" id="UP000051574"/>
    </source>
</evidence>